<organism evidence="7 8">
    <name type="scientific">Triparma laevis f. longispina</name>
    <dbReference type="NCBI Taxonomy" id="1714387"/>
    <lineage>
        <taxon>Eukaryota</taxon>
        <taxon>Sar</taxon>
        <taxon>Stramenopiles</taxon>
        <taxon>Ochrophyta</taxon>
        <taxon>Bolidophyceae</taxon>
        <taxon>Parmales</taxon>
        <taxon>Triparmaceae</taxon>
        <taxon>Triparma</taxon>
    </lineage>
</organism>
<dbReference type="Gene3D" id="3.30.450.60">
    <property type="match status" value="1"/>
</dbReference>
<evidence type="ECO:0000256" key="5">
    <source>
        <dbReference type="ARBA" id="ARBA00023136"/>
    </source>
</evidence>
<sequence>MQHFSSRSLRPSQWLSSGSPTALPLALLKSGQVDLFVAFVELLAAAVGSVFAVAAGRKPKALLSFDSMVLVESLASYFKTYSDSDKNRITRFIQNDVLSRTPKMCNVIEKGNQKVVYRRYASLYFVAGVQPDQNELVVLEEIHLFVEILDRYFGNVCELDIIFNFHRAYAILYEVFMAGYVCETNKNEAIKRIADMDRLVEEATQHMNDSSNEENGLSYTMQMQLGRRPTKKINKSMSL</sequence>
<comment type="caution">
    <text evidence="7">The sequence shown here is derived from an EMBL/GenBank/DDBJ whole genome shotgun (WGS) entry which is preliminary data.</text>
</comment>
<accession>A0A9W7FJM8</accession>
<dbReference type="InterPro" id="IPR016635">
    <property type="entry name" value="AP_complex_ssu"/>
</dbReference>
<dbReference type="InterPro" id="IPR000804">
    <property type="entry name" value="Clathrin_sm-chain_CS"/>
</dbReference>
<comment type="similarity">
    <text evidence="2">Belongs to the adaptor complexes small subunit family.</text>
</comment>
<evidence type="ECO:0000313" key="8">
    <source>
        <dbReference type="Proteomes" id="UP001165122"/>
    </source>
</evidence>
<feature type="domain" description="AP complex mu/sigma subunit" evidence="6">
    <location>
        <begin position="73"/>
        <end position="199"/>
    </location>
</feature>
<keyword evidence="5" id="KW-0472">Membrane</keyword>
<name>A0A9W7FJM8_9STRA</name>
<dbReference type="GO" id="GO:0012505">
    <property type="term" value="C:endomembrane system"/>
    <property type="evidence" value="ECO:0007669"/>
    <property type="project" value="UniProtKB-SubCell"/>
</dbReference>
<dbReference type="Proteomes" id="UP001165122">
    <property type="component" value="Unassembled WGS sequence"/>
</dbReference>
<gene>
    <name evidence="7" type="ORF">TrLO_g11232</name>
</gene>
<dbReference type="InterPro" id="IPR011012">
    <property type="entry name" value="Longin-like_dom_sf"/>
</dbReference>
<evidence type="ECO:0000256" key="2">
    <source>
        <dbReference type="ARBA" id="ARBA00006972"/>
    </source>
</evidence>
<dbReference type="PANTHER" id="PTHR11753">
    <property type="entry name" value="ADAPTOR COMPLEXES SMALL SUBUNIT FAMILY"/>
    <property type="match status" value="1"/>
</dbReference>
<dbReference type="EMBL" id="BRXW01000188">
    <property type="protein sequence ID" value="GMI13238.1"/>
    <property type="molecule type" value="Genomic_DNA"/>
</dbReference>
<dbReference type="GO" id="GO:0016192">
    <property type="term" value="P:vesicle-mediated transport"/>
    <property type="evidence" value="ECO:0007669"/>
    <property type="project" value="InterPro"/>
</dbReference>
<dbReference type="AlphaFoldDB" id="A0A9W7FJM8"/>
<evidence type="ECO:0000256" key="1">
    <source>
        <dbReference type="ARBA" id="ARBA00004308"/>
    </source>
</evidence>
<keyword evidence="3" id="KW-0813">Transport</keyword>
<dbReference type="InterPro" id="IPR022775">
    <property type="entry name" value="AP_mu_sigma_su"/>
</dbReference>
<evidence type="ECO:0000256" key="4">
    <source>
        <dbReference type="ARBA" id="ARBA00022927"/>
    </source>
</evidence>
<evidence type="ECO:0000313" key="7">
    <source>
        <dbReference type="EMBL" id="GMI13238.1"/>
    </source>
</evidence>
<dbReference type="PROSITE" id="PS00989">
    <property type="entry name" value="CLAT_ADAPTOR_S"/>
    <property type="match status" value="1"/>
</dbReference>
<proteinExistence type="inferred from homology"/>
<dbReference type="GO" id="GO:0030117">
    <property type="term" value="C:membrane coat"/>
    <property type="evidence" value="ECO:0007669"/>
    <property type="project" value="InterPro"/>
</dbReference>
<evidence type="ECO:0000259" key="6">
    <source>
        <dbReference type="Pfam" id="PF01217"/>
    </source>
</evidence>
<protein>
    <recommendedName>
        <fullName evidence="6">AP complex mu/sigma subunit domain-containing protein</fullName>
    </recommendedName>
</protein>
<evidence type="ECO:0000256" key="3">
    <source>
        <dbReference type="ARBA" id="ARBA00022448"/>
    </source>
</evidence>
<dbReference type="GO" id="GO:0006886">
    <property type="term" value="P:intracellular protein transport"/>
    <property type="evidence" value="ECO:0007669"/>
    <property type="project" value="InterPro"/>
</dbReference>
<keyword evidence="8" id="KW-1185">Reference proteome</keyword>
<comment type="subcellular location">
    <subcellularLocation>
        <location evidence="1">Endomembrane system</location>
    </subcellularLocation>
</comment>
<keyword evidence="4" id="KW-0653">Protein transport</keyword>
<reference evidence="8" key="1">
    <citation type="journal article" date="2023" name="Commun. Biol.">
        <title>Genome analysis of Parmales, the sister group of diatoms, reveals the evolutionary specialization of diatoms from phago-mixotrophs to photoautotrophs.</title>
        <authorList>
            <person name="Ban H."/>
            <person name="Sato S."/>
            <person name="Yoshikawa S."/>
            <person name="Yamada K."/>
            <person name="Nakamura Y."/>
            <person name="Ichinomiya M."/>
            <person name="Sato N."/>
            <person name="Blanc-Mathieu R."/>
            <person name="Endo H."/>
            <person name="Kuwata A."/>
            <person name="Ogata H."/>
        </authorList>
    </citation>
    <scope>NUCLEOTIDE SEQUENCE [LARGE SCALE GENOMIC DNA]</scope>
    <source>
        <strain evidence="8">NIES 3700</strain>
    </source>
</reference>
<dbReference type="OrthoDB" id="371463at2759"/>
<dbReference type="SUPFAM" id="SSF64356">
    <property type="entry name" value="SNARE-like"/>
    <property type="match status" value="1"/>
</dbReference>
<dbReference type="Pfam" id="PF01217">
    <property type="entry name" value="Clat_adaptor_s"/>
    <property type="match status" value="1"/>
</dbReference>